<feature type="repeat" description="WD" evidence="3">
    <location>
        <begin position="295"/>
        <end position="323"/>
    </location>
</feature>
<dbReference type="SUPFAM" id="SSF50998">
    <property type="entry name" value="Quinoprotein alcohol dehydrogenase-like"/>
    <property type="match status" value="1"/>
</dbReference>
<dbReference type="SMART" id="SM00320">
    <property type="entry name" value="WD40"/>
    <property type="match status" value="3"/>
</dbReference>
<evidence type="ECO:0000313" key="4">
    <source>
        <dbReference type="EMBL" id="MBP3957177.1"/>
    </source>
</evidence>
<name>A0ABS5BUR2_9BACT</name>
<dbReference type="RefSeq" id="WP_210655991.1">
    <property type="nucleotide sequence ID" value="NZ_JAGKQQ010000001.1"/>
</dbReference>
<reference evidence="4 5" key="1">
    <citation type="submission" date="2021-04" db="EMBL/GenBank/DDBJ databases">
        <authorList>
            <person name="Ivanova A."/>
        </authorList>
    </citation>
    <scope>NUCLEOTIDE SEQUENCE [LARGE SCALE GENOMIC DNA]</scope>
    <source>
        <strain evidence="4 5">G18</strain>
    </source>
</reference>
<evidence type="ECO:0000256" key="1">
    <source>
        <dbReference type="ARBA" id="ARBA00022574"/>
    </source>
</evidence>
<dbReference type="PROSITE" id="PS00678">
    <property type="entry name" value="WD_REPEATS_1"/>
    <property type="match status" value="1"/>
</dbReference>
<protein>
    <submittedName>
        <fullName evidence="4">PD40 domain-containing protein</fullName>
    </submittedName>
</protein>
<dbReference type="InterPro" id="IPR015943">
    <property type="entry name" value="WD40/YVTN_repeat-like_dom_sf"/>
</dbReference>
<sequence>MRQFNTPAGEVRSLRFAPDGRSLYLLSKDSGDWRRLSAHLSKRQFDGPEKLADQFDESWLGLYRNAYRVDVSSGAVVGEWQLDGSEVAIFAPGLCSVYHSVSVAVAGGELDLRRLDLQSGRQNVFYQADVPYPRCLSFTPNGHILAIGGYHHFGDHREYVHRLDVWHKTELDTIQVDLSCLAYSLDGRLLATGGQEVQVWYGRKSIARWTGYAGSVAWSPDGRLAWANEKSVTIAHPTTVEPLLTWDVPHGEASVLVFSACGRFLVTGSTRGSCTIHDPNAGAVRGTFDWGIGHVHSITFSPDGLTCAAGGENGRVIVWDVDG</sequence>
<dbReference type="PROSITE" id="PS50082">
    <property type="entry name" value="WD_REPEATS_2"/>
    <property type="match status" value="1"/>
</dbReference>
<proteinExistence type="predicted"/>
<dbReference type="PANTHER" id="PTHR19879:SF9">
    <property type="entry name" value="TRANSCRIPTION INITIATION FACTOR TFIID SUBUNIT 5"/>
    <property type="match status" value="1"/>
</dbReference>
<accession>A0ABS5BUR2</accession>
<dbReference type="InterPro" id="IPR001680">
    <property type="entry name" value="WD40_rpt"/>
</dbReference>
<comment type="caution">
    <text evidence="4">The sequence shown here is derived from an EMBL/GenBank/DDBJ whole genome shotgun (WGS) entry which is preliminary data.</text>
</comment>
<organism evidence="4 5">
    <name type="scientific">Gemmata palustris</name>
    <dbReference type="NCBI Taxonomy" id="2822762"/>
    <lineage>
        <taxon>Bacteria</taxon>
        <taxon>Pseudomonadati</taxon>
        <taxon>Planctomycetota</taxon>
        <taxon>Planctomycetia</taxon>
        <taxon>Gemmatales</taxon>
        <taxon>Gemmataceae</taxon>
        <taxon>Gemmata</taxon>
    </lineage>
</organism>
<dbReference type="InterPro" id="IPR011659">
    <property type="entry name" value="WD40"/>
</dbReference>
<dbReference type="PANTHER" id="PTHR19879">
    <property type="entry name" value="TRANSCRIPTION INITIATION FACTOR TFIID"/>
    <property type="match status" value="1"/>
</dbReference>
<gene>
    <name evidence="4" type="ORF">J8F10_18095</name>
</gene>
<keyword evidence="1 3" id="KW-0853">WD repeat</keyword>
<dbReference type="PROSITE" id="PS50294">
    <property type="entry name" value="WD_REPEATS_REGION"/>
    <property type="match status" value="1"/>
</dbReference>
<dbReference type="InterPro" id="IPR011047">
    <property type="entry name" value="Quinoprotein_ADH-like_sf"/>
</dbReference>
<evidence type="ECO:0000313" key="5">
    <source>
        <dbReference type="Proteomes" id="UP000676565"/>
    </source>
</evidence>
<evidence type="ECO:0000256" key="3">
    <source>
        <dbReference type="PROSITE-ProRule" id="PRU00221"/>
    </source>
</evidence>
<keyword evidence="5" id="KW-1185">Reference proteome</keyword>
<dbReference type="EMBL" id="JAGKQQ010000001">
    <property type="protein sequence ID" value="MBP3957177.1"/>
    <property type="molecule type" value="Genomic_DNA"/>
</dbReference>
<dbReference type="Pfam" id="PF07676">
    <property type="entry name" value="PD40"/>
    <property type="match status" value="1"/>
</dbReference>
<dbReference type="Gene3D" id="2.130.10.10">
    <property type="entry name" value="YVTN repeat-like/Quinoprotein amine dehydrogenase"/>
    <property type="match status" value="2"/>
</dbReference>
<keyword evidence="2" id="KW-0677">Repeat</keyword>
<evidence type="ECO:0000256" key="2">
    <source>
        <dbReference type="ARBA" id="ARBA00022737"/>
    </source>
</evidence>
<dbReference type="InterPro" id="IPR019775">
    <property type="entry name" value="WD40_repeat_CS"/>
</dbReference>
<dbReference type="Pfam" id="PF00400">
    <property type="entry name" value="WD40"/>
    <property type="match status" value="1"/>
</dbReference>
<dbReference type="Proteomes" id="UP000676565">
    <property type="component" value="Unassembled WGS sequence"/>
</dbReference>